<keyword evidence="1" id="KW-0812">Transmembrane</keyword>
<feature type="transmembrane region" description="Helical" evidence="1">
    <location>
        <begin position="94"/>
        <end position="114"/>
    </location>
</feature>
<sequence length="170" mass="19555">MNFFKNKIQDERVINEQNKIYREIYLLIYIVCLVSVVYKFFVYGFEMEHVATEMAIFVVAGIYYGVRASQKGLFSAEVEIHDNKSKWSYQTKTITIGVVVGLLLALFFGINSAYSYADSQLEAIKYFFITFVASIMFYIPFLVLVLAVSYSSAKKQSDKAVEKQLEDDES</sequence>
<dbReference type="RefSeq" id="WP_153790760.1">
    <property type="nucleotide sequence ID" value="NZ_CP045915.1"/>
</dbReference>
<dbReference type="EMBL" id="CP045915">
    <property type="protein sequence ID" value="QGH33786.1"/>
    <property type="molecule type" value="Genomic_DNA"/>
</dbReference>
<evidence type="ECO:0000313" key="2">
    <source>
        <dbReference type="EMBL" id="QGH33786.1"/>
    </source>
</evidence>
<dbReference type="Proteomes" id="UP000339690">
    <property type="component" value="Chromosome"/>
</dbReference>
<feature type="transmembrane region" description="Helical" evidence="1">
    <location>
        <begin position="49"/>
        <end position="66"/>
    </location>
</feature>
<gene>
    <name evidence="2" type="ORF">GI584_07030</name>
</gene>
<feature type="transmembrane region" description="Helical" evidence="1">
    <location>
        <begin position="126"/>
        <end position="150"/>
    </location>
</feature>
<dbReference type="Pfam" id="PF20563">
    <property type="entry name" value="DUF6773"/>
    <property type="match status" value="1"/>
</dbReference>
<keyword evidence="3" id="KW-1185">Reference proteome</keyword>
<dbReference type="InterPro" id="IPR046664">
    <property type="entry name" value="DUF6773"/>
</dbReference>
<evidence type="ECO:0000256" key="1">
    <source>
        <dbReference type="SAM" id="Phobius"/>
    </source>
</evidence>
<dbReference type="AlphaFoldDB" id="A0A5Q2TGH8"/>
<name>A0A5Q2TGH8_9BACI</name>
<dbReference type="KEGG" id="grc:GI584_07030"/>
<keyword evidence="1" id="KW-0472">Membrane</keyword>
<evidence type="ECO:0000313" key="3">
    <source>
        <dbReference type="Proteomes" id="UP000339690"/>
    </source>
</evidence>
<protein>
    <submittedName>
        <fullName evidence="2">Uncharacterized protein</fullName>
    </submittedName>
</protein>
<reference evidence="2 3" key="1">
    <citation type="submission" date="2019-11" db="EMBL/GenBank/DDBJ databases">
        <title>Gracilibacillus salitolerans sp. nov., a moderate halophile isolated from a saline soil in northwest China.</title>
        <authorList>
            <person name="Gan L."/>
        </authorList>
    </citation>
    <scope>NUCLEOTIDE SEQUENCE [LARGE SCALE GENOMIC DNA]</scope>
    <source>
        <strain evidence="2 3">SCU50</strain>
    </source>
</reference>
<accession>A0A5Q2TGH8</accession>
<proteinExistence type="predicted"/>
<keyword evidence="1" id="KW-1133">Transmembrane helix</keyword>
<feature type="transmembrane region" description="Helical" evidence="1">
    <location>
        <begin position="24"/>
        <end position="43"/>
    </location>
</feature>
<organism evidence="2 3">
    <name type="scientific">Gracilibacillus salitolerans</name>
    <dbReference type="NCBI Taxonomy" id="2663022"/>
    <lineage>
        <taxon>Bacteria</taxon>
        <taxon>Bacillati</taxon>
        <taxon>Bacillota</taxon>
        <taxon>Bacilli</taxon>
        <taxon>Bacillales</taxon>
        <taxon>Bacillaceae</taxon>
        <taxon>Gracilibacillus</taxon>
    </lineage>
</organism>